<evidence type="ECO:0000256" key="1">
    <source>
        <dbReference type="SAM" id="MobiDB-lite"/>
    </source>
</evidence>
<dbReference type="AlphaFoldDB" id="A0AAD5SXX2"/>
<evidence type="ECO:0000313" key="2">
    <source>
        <dbReference type="EMBL" id="KAJ3113914.1"/>
    </source>
</evidence>
<evidence type="ECO:0008006" key="4">
    <source>
        <dbReference type="Google" id="ProtNLM"/>
    </source>
</evidence>
<reference evidence="2" key="1">
    <citation type="submission" date="2020-05" db="EMBL/GenBank/DDBJ databases">
        <title>Phylogenomic resolution of chytrid fungi.</title>
        <authorList>
            <person name="Stajich J.E."/>
            <person name="Amses K."/>
            <person name="Simmons R."/>
            <person name="Seto K."/>
            <person name="Myers J."/>
            <person name="Bonds A."/>
            <person name="Quandt C.A."/>
            <person name="Barry K."/>
            <person name="Liu P."/>
            <person name="Grigoriev I."/>
            <person name="Longcore J.E."/>
            <person name="James T.Y."/>
        </authorList>
    </citation>
    <scope>NUCLEOTIDE SEQUENCE</scope>
    <source>
        <strain evidence="2">JEL0513</strain>
    </source>
</reference>
<dbReference type="EMBL" id="JADGJH010001410">
    <property type="protein sequence ID" value="KAJ3113914.1"/>
    <property type="molecule type" value="Genomic_DNA"/>
</dbReference>
<organism evidence="2 3">
    <name type="scientific">Physocladia obscura</name>
    <dbReference type="NCBI Taxonomy" id="109957"/>
    <lineage>
        <taxon>Eukaryota</taxon>
        <taxon>Fungi</taxon>
        <taxon>Fungi incertae sedis</taxon>
        <taxon>Chytridiomycota</taxon>
        <taxon>Chytridiomycota incertae sedis</taxon>
        <taxon>Chytridiomycetes</taxon>
        <taxon>Chytridiales</taxon>
        <taxon>Chytriomycetaceae</taxon>
        <taxon>Physocladia</taxon>
    </lineage>
</organism>
<feature type="region of interest" description="Disordered" evidence="1">
    <location>
        <begin position="150"/>
        <end position="189"/>
    </location>
</feature>
<feature type="compositionally biased region" description="Polar residues" evidence="1">
    <location>
        <begin position="217"/>
        <end position="230"/>
    </location>
</feature>
<sequence>MRSNPSNFLLGTERPISISNPITEANADISAAPNTPITPETLPVFSTRNGSQRTSVSELELGDIAEPQSGFYSSGKRGFAVRRRSSFGLVRGIDLELPQFKAGIWVDNNTNNSNQPIASSLTSSPAISPFPSPLQANISNPNYPRQLSLQLQQPASQINSTPSNFSNQQLQRNSLVSPKSPNSSAATMPQSQMTSLMQMQQQQRLIIQQQNFDKFGQHQSQQKSPRNSISPHMPHASIPSFNHMGGPVTIQNSFISRSRNNSNQPIITLPSQPFHTSPVIPVHATPATIMSVPSMSFSIPSSISAIAMNQKMQVSGSPSTGLPPQFWSPKPRPGQQHTAALSGIDFSFPKAVSSSTTAKDAGADAPQIILAAAFKKQRKQMSNPTIVSSDVVKSLVGDSPATTTRKRGFTAETTRNSKKSHPAESKNSPPQINTKKSTSTNRKKQQPAPQPSFNFSTLPAQVRLNILSHLPAPTLARFRALDPIANASALWSRHLIQLAPKLHATLASGITRLHNLPPLLCSHSPSTRAEETIAFWEAAIARQQQRAKPSGGKERPHRATAVLSAEFIAYAVVEVGKRVLNGLRCYACKCRPRVRESVWCVECGCYACGPRNYAKRCVYRG</sequence>
<protein>
    <recommendedName>
        <fullName evidence="4">F-box domain-containing protein</fullName>
    </recommendedName>
</protein>
<evidence type="ECO:0000313" key="3">
    <source>
        <dbReference type="Proteomes" id="UP001211907"/>
    </source>
</evidence>
<feature type="compositionally biased region" description="Polar residues" evidence="1">
    <location>
        <begin position="32"/>
        <end position="50"/>
    </location>
</feature>
<feature type="region of interest" description="Disordered" evidence="1">
    <location>
        <begin position="30"/>
        <end position="50"/>
    </location>
</feature>
<gene>
    <name evidence="2" type="ORF">HK100_001857</name>
</gene>
<dbReference type="SUPFAM" id="SSF81383">
    <property type="entry name" value="F-box domain"/>
    <property type="match status" value="1"/>
</dbReference>
<comment type="caution">
    <text evidence="2">The sequence shown here is derived from an EMBL/GenBank/DDBJ whole genome shotgun (WGS) entry which is preliminary data.</text>
</comment>
<proteinExistence type="predicted"/>
<feature type="region of interest" description="Disordered" evidence="1">
    <location>
        <begin position="398"/>
        <end position="455"/>
    </location>
</feature>
<dbReference type="Proteomes" id="UP001211907">
    <property type="component" value="Unassembled WGS sequence"/>
</dbReference>
<feature type="compositionally biased region" description="Polar residues" evidence="1">
    <location>
        <begin position="154"/>
        <end position="186"/>
    </location>
</feature>
<keyword evidence="3" id="KW-1185">Reference proteome</keyword>
<name>A0AAD5SXX2_9FUNG</name>
<feature type="region of interest" description="Disordered" evidence="1">
    <location>
        <begin position="214"/>
        <end position="235"/>
    </location>
</feature>
<accession>A0AAD5SXX2</accession>
<dbReference type="InterPro" id="IPR036047">
    <property type="entry name" value="F-box-like_dom_sf"/>
</dbReference>